<protein>
    <recommendedName>
        <fullName evidence="4">Methylmalonate-semialdehyde dehydrogenase</fullName>
    </recommendedName>
</protein>
<reference evidence="2 3" key="1">
    <citation type="submission" date="2022-03" db="EMBL/GenBank/DDBJ databases">
        <title>Genome data of Colletotrichum spp.</title>
        <authorList>
            <person name="Utami Y.D."/>
            <person name="Hiruma K."/>
        </authorList>
    </citation>
    <scope>NUCLEOTIDE SEQUENCE [LARGE SCALE GENOMIC DNA]</scope>
    <source>
        <strain evidence="2 3">MAFF 239500</strain>
    </source>
</reference>
<evidence type="ECO:0000256" key="1">
    <source>
        <dbReference type="SAM" id="MobiDB-lite"/>
    </source>
</evidence>
<name>A0AA37P9B5_9PEZI</name>
<evidence type="ECO:0000313" key="2">
    <source>
        <dbReference type="EMBL" id="GKT48027.1"/>
    </source>
</evidence>
<dbReference type="AlphaFoldDB" id="A0AA37P9B5"/>
<sequence>MRPLGTAGAVGRTATNACFHTSSQSQVRRPWVHTKKRSAEPQIPPSWRPFEVPEVVLDLDSWDSGYARPYDNAERSAQQKKWSEMPRIDATWKRIRNFEFDRQRVSDNFAKVAGRDYWRQRWTVTDLDIMTTALRGAPKHRRRPDKKRAYGSDADGVLSSVAFENAIPMSTFRDEKSFLSWLLHRKPSTSPKPQNTVAISQELISKQDSLKDLRRYILFLLHQSDDGLLHVRQCNGHIARVLLCALSKPEKNSLALRNFLPFFNNLFALYQQNGLSLGPELCGASLVFSAQAFQLQATERFLEHGLKQGYWVYGKPWISDVQVTLKTLHQQWDQEAQNNASSQSAESYHTPGIQSSTSSHKEVMARLLAGDAGNHGKASFKTVVESNPSNEGLREQYSRLVARVGLLPDQLTQTELSGGKGEACQYHTGAANNRR</sequence>
<feature type="region of interest" description="Disordered" evidence="1">
    <location>
        <begin position="334"/>
        <end position="360"/>
    </location>
</feature>
<keyword evidence="3" id="KW-1185">Reference proteome</keyword>
<evidence type="ECO:0000313" key="3">
    <source>
        <dbReference type="Proteomes" id="UP001055115"/>
    </source>
</evidence>
<dbReference type="GeneID" id="73329010"/>
<gene>
    <name evidence="2" type="ORF">ColSpa_08208</name>
</gene>
<dbReference type="RefSeq" id="XP_049130377.1">
    <property type="nucleotide sequence ID" value="XM_049274420.1"/>
</dbReference>
<comment type="caution">
    <text evidence="2">The sequence shown here is derived from an EMBL/GenBank/DDBJ whole genome shotgun (WGS) entry which is preliminary data.</text>
</comment>
<dbReference type="EMBL" id="BQXU01000021">
    <property type="protein sequence ID" value="GKT48027.1"/>
    <property type="molecule type" value="Genomic_DNA"/>
</dbReference>
<dbReference type="Proteomes" id="UP001055115">
    <property type="component" value="Unassembled WGS sequence"/>
</dbReference>
<proteinExistence type="predicted"/>
<feature type="compositionally biased region" description="Low complexity" evidence="1">
    <location>
        <begin position="334"/>
        <end position="347"/>
    </location>
</feature>
<accession>A0AA37P9B5</accession>
<evidence type="ECO:0008006" key="4">
    <source>
        <dbReference type="Google" id="ProtNLM"/>
    </source>
</evidence>
<organism evidence="2 3">
    <name type="scientific">Colletotrichum spaethianum</name>
    <dbReference type="NCBI Taxonomy" id="700344"/>
    <lineage>
        <taxon>Eukaryota</taxon>
        <taxon>Fungi</taxon>
        <taxon>Dikarya</taxon>
        <taxon>Ascomycota</taxon>
        <taxon>Pezizomycotina</taxon>
        <taxon>Sordariomycetes</taxon>
        <taxon>Hypocreomycetidae</taxon>
        <taxon>Glomerellales</taxon>
        <taxon>Glomerellaceae</taxon>
        <taxon>Colletotrichum</taxon>
        <taxon>Colletotrichum spaethianum species complex</taxon>
    </lineage>
</organism>